<feature type="region of interest" description="Disordered" evidence="6">
    <location>
        <begin position="173"/>
        <end position="193"/>
    </location>
</feature>
<evidence type="ECO:0000313" key="9">
    <source>
        <dbReference type="Proteomes" id="UP000835052"/>
    </source>
</evidence>
<evidence type="ECO:0000256" key="7">
    <source>
        <dbReference type="SAM" id="Phobius"/>
    </source>
</evidence>
<feature type="transmembrane region" description="Helical" evidence="7">
    <location>
        <begin position="274"/>
        <end position="294"/>
    </location>
</feature>
<keyword evidence="4 7" id="KW-1133">Transmembrane helix</keyword>
<feature type="transmembrane region" description="Helical" evidence="7">
    <location>
        <begin position="51"/>
        <end position="70"/>
    </location>
</feature>
<protein>
    <submittedName>
        <fullName evidence="8">Uncharacterized protein</fullName>
    </submittedName>
</protein>
<dbReference type="GO" id="GO:0015144">
    <property type="term" value="F:carbohydrate transmembrane transporter activity"/>
    <property type="evidence" value="ECO:0007669"/>
    <property type="project" value="InterPro"/>
</dbReference>
<dbReference type="Pfam" id="PF07857">
    <property type="entry name" value="TMEM144"/>
    <property type="match status" value="1"/>
</dbReference>
<sequence length="356" mass="39284">MSATTASSWLAPDDESATSTVVGYICLLLSCTAFGTMFVPLKRVDARDGFFVQWIECGVVFIVGSIIYCIRDFPTFEPIACIGGLLYATGNVFSVPIVQGIGMGIGFLIWSSLQIAVGWSVARFGLFGWLAPTNVKSDVMNYIGIALTLIGGGLLVLVKQEPVILDPVSYDLQPSTTESEKTQEISSESSRRDTTKDLIIRKIPFVIMAMGLACMHGFMMSPIDILKQKHPTNDKFKVFDYIFPFYSSVFLFSTIYFFLYSIIRRQKAYIEQRLVIPSIGYGILWTAGMTLWFVSSDRLSQVVAYPITTRLPPLISAALDVFVYKTVKGTRNLLTLLTAATIALTGVILIALSNQI</sequence>
<evidence type="ECO:0000313" key="8">
    <source>
        <dbReference type="EMBL" id="CAD6191973.1"/>
    </source>
</evidence>
<reference evidence="8" key="1">
    <citation type="submission" date="2020-10" db="EMBL/GenBank/DDBJ databases">
        <authorList>
            <person name="Kikuchi T."/>
        </authorList>
    </citation>
    <scope>NUCLEOTIDE SEQUENCE</scope>
    <source>
        <strain evidence="8">NKZ352</strain>
    </source>
</reference>
<feature type="compositionally biased region" description="Basic and acidic residues" evidence="6">
    <location>
        <begin position="178"/>
        <end position="193"/>
    </location>
</feature>
<dbReference type="PANTHER" id="PTHR16119:SF18">
    <property type="entry name" value="TRANSMEMBRANE PROTEIN 144 HOMOLOG"/>
    <property type="match status" value="1"/>
</dbReference>
<dbReference type="Proteomes" id="UP000835052">
    <property type="component" value="Unassembled WGS sequence"/>
</dbReference>
<organism evidence="8 9">
    <name type="scientific">Caenorhabditis auriculariae</name>
    <dbReference type="NCBI Taxonomy" id="2777116"/>
    <lineage>
        <taxon>Eukaryota</taxon>
        <taxon>Metazoa</taxon>
        <taxon>Ecdysozoa</taxon>
        <taxon>Nematoda</taxon>
        <taxon>Chromadorea</taxon>
        <taxon>Rhabditida</taxon>
        <taxon>Rhabditina</taxon>
        <taxon>Rhabditomorpha</taxon>
        <taxon>Rhabditoidea</taxon>
        <taxon>Rhabditidae</taxon>
        <taxon>Peloderinae</taxon>
        <taxon>Caenorhabditis</taxon>
    </lineage>
</organism>
<proteinExistence type="inferred from homology"/>
<dbReference type="OrthoDB" id="426527at2759"/>
<dbReference type="InterPro" id="IPR012435">
    <property type="entry name" value="TMEM144"/>
</dbReference>
<keyword evidence="5 7" id="KW-0472">Membrane</keyword>
<name>A0A8S1H849_9PELO</name>
<comment type="caution">
    <text evidence="8">The sequence shown here is derived from an EMBL/GenBank/DDBJ whole genome shotgun (WGS) entry which is preliminary data.</text>
</comment>
<comment type="subcellular location">
    <subcellularLocation>
        <location evidence="1">Membrane</location>
        <topology evidence="1">Multi-pass membrane protein</topology>
    </subcellularLocation>
</comment>
<comment type="similarity">
    <text evidence="2">Belongs to the TMEM144 family.</text>
</comment>
<dbReference type="InterPro" id="IPR037185">
    <property type="entry name" value="EmrE-like"/>
</dbReference>
<accession>A0A8S1H849</accession>
<keyword evidence="3 7" id="KW-0812">Transmembrane</keyword>
<feature type="transmembrane region" description="Helical" evidence="7">
    <location>
        <begin position="105"/>
        <end position="127"/>
    </location>
</feature>
<evidence type="ECO:0000256" key="1">
    <source>
        <dbReference type="ARBA" id="ARBA00004141"/>
    </source>
</evidence>
<dbReference type="GO" id="GO:0016020">
    <property type="term" value="C:membrane"/>
    <property type="evidence" value="ECO:0007669"/>
    <property type="project" value="UniProtKB-SubCell"/>
</dbReference>
<evidence type="ECO:0000256" key="2">
    <source>
        <dbReference type="ARBA" id="ARBA00005731"/>
    </source>
</evidence>
<feature type="transmembrane region" description="Helical" evidence="7">
    <location>
        <begin position="76"/>
        <end position="98"/>
    </location>
</feature>
<evidence type="ECO:0000256" key="6">
    <source>
        <dbReference type="SAM" id="MobiDB-lite"/>
    </source>
</evidence>
<gene>
    <name evidence="8" type="ORF">CAUJ_LOCUS7892</name>
</gene>
<dbReference type="PANTHER" id="PTHR16119">
    <property type="entry name" value="TRANSMEMBRANE PROTEIN 144"/>
    <property type="match status" value="1"/>
</dbReference>
<feature type="transmembrane region" description="Helical" evidence="7">
    <location>
        <begin position="199"/>
        <end position="221"/>
    </location>
</feature>
<feature type="transmembrane region" description="Helical" evidence="7">
    <location>
        <begin position="139"/>
        <end position="158"/>
    </location>
</feature>
<dbReference type="SUPFAM" id="SSF103481">
    <property type="entry name" value="Multidrug resistance efflux transporter EmrE"/>
    <property type="match status" value="1"/>
</dbReference>
<feature type="transmembrane region" description="Helical" evidence="7">
    <location>
        <begin position="241"/>
        <end position="262"/>
    </location>
</feature>
<keyword evidence="9" id="KW-1185">Reference proteome</keyword>
<evidence type="ECO:0000256" key="4">
    <source>
        <dbReference type="ARBA" id="ARBA00022989"/>
    </source>
</evidence>
<dbReference type="InterPro" id="IPR010651">
    <property type="entry name" value="Sugar_transport"/>
</dbReference>
<evidence type="ECO:0000256" key="3">
    <source>
        <dbReference type="ARBA" id="ARBA00022692"/>
    </source>
</evidence>
<dbReference type="EMBL" id="CAJGYM010000024">
    <property type="protein sequence ID" value="CAD6191973.1"/>
    <property type="molecule type" value="Genomic_DNA"/>
</dbReference>
<dbReference type="AlphaFoldDB" id="A0A8S1H849"/>
<feature type="transmembrane region" description="Helical" evidence="7">
    <location>
        <begin position="20"/>
        <end position="39"/>
    </location>
</feature>
<evidence type="ECO:0000256" key="5">
    <source>
        <dbReference type="ARBA" id="ARBA00023136"/>
    </source>
</evidence>
<feature type="transmembrane region" description="Helical" evidence="7">
    <location>
        <begin position="333"/>
        <end position="352"/>
    </location>
</feature>